<dbReference type="InterPro" id="IPR000387">
    <property type="entry name" value="Tyr_Pase_dom"/>
</dbReference>
<dbReference type="GO" id="GO:0016020">
    <property type="term" value="C:membrane"/>
    <property type="evidence" value="ECO:0007669"/>
    <property type="project" value="UniProtKB-SubCell"/>
</dbReference>
<dbReference type="Gene3D" id="1.25.40.20">
    <property type="entry name" value="Ankyrin repeat-containing domain"/>
    <property type="match status" value="3"/>
</dbReference>
<reference evidence="14 15" key="1">
    <citation type="submission" date="2016-02" db="EMBL/GenBank/DDBJ databases">
        <title>Genome analysis of coral dinoflagellate symbionts highlights evolutionary adaptations to a symbiotic lifestyle.</title>
        <authorList>
            <person name="Aranda M."/>
            <person name="Li Y."/>
            <person name="Liew Y.J."/>
            <person name="Baumgarten S."/>
            <person name="Simakov O."/>
            <person name="Wilson M."/>
            <person name="Piel J."/>
            <person name="Ashoor H."/>
            <person name="Bougouffa S."/>
            <person name="Bajic V.B."/>
            <person name="Ryu T."/>
            <person name="Ravasi T."/>
            <person name="Bayer T."/>
            <person name="Micklem G."/>
            <person name="Kim H."/>
            <person name="Bhak J."/>
            <person name="Lajeunesse T.C."/>
            <person name="Voolstra C.R."/>
        </authorList>
    </citation>
    <scope>NUCLEOTIDE SEQUENCE [LARGE SCALE GENOMIC DNA]</scope>
    <source>
        <strain evidence="14 15">CCMP2467</strain>
    </source>
</reference>
<feature type="repeat" description="ANK" evidence="9">
    <location>
        <begin position="182"/>
        <end position="214"/>
    </location>
</feature>
<dbReference type="Pfam" id="PF12796">
    <property type="entry name" value="Ank_2"/>
    <property type="match status" value="2"/>
</dbReference>
<keyword evidence="6 9" id="KW-0040">ANK repeat</keyword>
<protein>
    <submittedName>
        <fullName evidence="14">Ankyrin repeat domain-containing protein 50</fullName>
    </submittedName>
</protein>
<feature type="coiled-coil region" evidence="10">
    <location>
        <begin position="1656"/>
        <end position="1683"/>
    </location>
</feature>
<dbReference type="SMART" id="SM00195">
    <property type="entry name" value="DSPc"/>
    <property type="match status" value="1"/>
</dbReference>
<dbReference type="PROSITE" id="PS50054">
    <property type="entry name" value="TYR_PHOSPHATASE_DUAL"/>
    <property type="match status" value="1"/>
</dbReference>
<keyword evidence="3" id="KW-0677">Repeat</keyword>
<keyword evidence="4" id="KW-0378">Hydrolase</keyword>
<comment type="subcellular location">
    <subcellularLocation>
        <location evidence="1">Membrane</location>
    </subcellularLocation>
</comment>
<comment type="similarity">
    <text evidence="2">Belongs to the ATG8 family.</text>
</comment>
<evidence type="ECO:0000313" key="15">
    <source>
        <dbReference type="Proteomes" id="UP000186817"/>
    </source>
</evidence>
<dbReference type="PROSITE" id="PS50056">
    <property type="entry name" value="TYR_PHOSPHATASE_2"/>
    <property type="match status" value="1"/>
</dbReference>
<feature type="domain" description="Tyrosine-protein phosphatase" evidence="12">
    <location>
        <begin position="597"/>
        <end position="738"/>
    </location>
</feature>
<gene>
    <name evidence="14" type="primary">ANKRD50</name>
    <name evidence="14" type="ORF">AK812_SmicGene11010</name>
</gene>
<dbReference type="SUPFAM" id="SSF52799">
    <property type="entry name" value="(Phosphotyrosine protein) phosphatases II"/>
    <property type="match status" value="1"/>
</dbReference>
<feature type="compositionally biased region" description="Polar residues" evidence="11">
    <location>
        <begin position="31"/>
        <end position="44"/>
    </location>
</feature>
<comment type="caution">
    <text evidence="14">The sequence shown here is derived from an EMBL/GenBank/DDBJ whole genome shotgun (WGS) entry which is preliminary data.</text>
</comment>
<evidence type="ECO:0000256" key="8">
    <source>
        <dbReference type="ARBA" id="ARBA00023288"/>
    </source>
</evidence>
<dbReference type="OrthoDB" id="433311at2759"/>
<keyword evidence="5" id="KW-0904">Protein phosphatase</keyword>
<feature type="coiled-coil region" evidence="10">
    <location>
        <begin position="1438"/>
        <end position="1616"/>
    </location>
</feature>
<evidence type="ECO:0000256" key="4">
    <source>
        <dbReference type="ARBA" id="ARBA00022801"/>
    </source>
</evidence>
<feature type="region of interest" description="Disordered" evidence="11">
    <location>
        <begin position="1056"/>
        <end position="1076"/>
    </location>
</feature>
<dbReference type="Proteomes" id="UP000186817">
    <property type="component" value="Unassembled WGS sequence"/>
</dbReference>
<evidence type="ECO:0000256" key="3">
    <source>
        <dbReference type="ARBA" id="ARBA00022737"/>
    </source>
</evidence>
<dbReference type="Pfam" id="PF02991">
    <property type="entry name" value="ATG8"/>
    <property type="match status" value="1"/>
</dbReference>
<keyword evidence="10" id="KW-0175">Coiled coil</keyword>
<feature type="repeat" description="ANK" evidence="9">
    <location>
        <begin position="349"/>
        <end position="381"/>
    </location>
</feature>
<keyword evidence="15" id="KW-1185">Reference proteome</keyword>
<dbReference type="Pfam" id="PF13637">
    <property type="entry name" value="Ank_4"/>
    <property type="match status" value="1"/>
</dbReference>
<dbReference type="Gene3D" id="3.90.190.10">
    <property type="entry name" value="Protein tyrosine phosphatase superfamily"/>
    <property type="match status" value="1"/>
</dbReference>
<dbReference type="EMBL" id="LSRX01000176">
    <property type="protein sequence ID" value="OLQ05761.1"/>
    <property type="molecule type" value="Genomic_DNA"/>
</dbReference>
<dbReference type="GO" id="GO:0004721">
    <property type="term" value="F:phosphoprotein phosphatase activity"/>
    <property type="evidence" value="ECO:0007669"/>
    <property type="project" value="UniProtKB-KW"/>
</dbReference>
<dbReference type="PROSITE" id="PS50088">
    <property type="entry name" value="ANK_REPEAT"/>
    <property type="match status" value="6"/>
</dbReference>
<dbReference type="Pfam" id="PF00782">
    <property type="entry name" value="DSPc"/>
    <property type="match status" value="1"/>
</dbReference>
<evidence type="ECO:0000256" key="7">
    <source>
        <dbReference type="ARBA" id="ARBA00023136"/>
    </source>
</evidence>
<dbReference type="PROSITE" id="PS50297">
    <property type="entry name" value="ANK_REP_REGION"/>
    <property type="match status" value="4"/>
</dbReference>
<feature type="region of interest" description="Disordered" evidence="11">
    <location>
        <begin position="25"/>
        <end position="48"/>
    </location>
</feature>
<feature type="region of interest" description="Disordered" evidence="11">
    <location>
        <begin position="771"/>
        <end position="831"/>
    </location>
</feature>
<dbReference type="SUPFAM" id="SSF48403">
    <property type="entry name" value="Ankyrin repeat"/>
    <property type="match status" value="1"/>
</dbReference>
<evidence type="ECO:0000256" key="2">
    <source>
        <dbReference type="ARBA" id="ARBA00007293"/>
    </source>
</evidence>
<evidence type="ECO:0000259" key="12">
    <source>
        <dbReference type="PROSITE" id="PS50054"/>
    </source>
</evidence>
<dbReference type="SMART" id="SM00404">
    <property type="entry name" value="PTPc_motif"/>
    <property type="match status" value="1"/>
</dbReference>
<dbReference type="SUPFAM" id="SSF54236">
    <property type="entry name" value="Ubiquitin-like"/>
    <property type="match status" value="1"/>
</dbReference>
<sequence>MKVWIREQIGRRVQHFLTYSAAVPSKVPGGSQRSRATQSDSIRSPGSAGSCFLCRCRLLTARRRQQQLSLRMEAHLAPLPLCFGFLQIGSRLRLRTLASAICREVEAGRRCAAGTDGTWELCRAAQAGEVQLCRLLIRMGAKVNAIGEDDLTPLMTAALAGRATTVEALLDERADPDKQNDTKCTALILAADMGHVAVVQCLLRRRADVHLQADDSTTAFIAAAQKCHSAVLHELLCVHSGDQRALADALLRASEDGSADAVELLVQLGLELNARSPDGDESIGGQALRVAAHRNHRPVTLALLACRADVDAASANGFTALAVACQYGAADVVQDLLVRRADVNVQALNGRTPLMLAATFGHTAIARSLLEHQAAANVRDGDQNNSLLLAAQSGYDDILFCLLAHRASVNDVGQSGWTALNLAASFGHLAAVDLLLSSGADTSLADDDGETPEMAALAGGHEDVARRLRALSERRCWKDADPPAIQSRASVGAKSHLGLLTSRVRGMGQQSKELHGLIELECEQEAAAMDALEASEKQQMEALGEIAVLESHTEEAQTEEELLEKLVYRQDHRGMVGHSPTRCHWECKPAVAAMGGAPSLILPNLWLGGQDVLDDLDFFRKNNITCVLSLGPATPSQRIRLAAREHVNLPDVPTADLSVHFPRIVRFISSSRHNGHSVYVHCAAGISRSSTSICAYLMAHLNMPFEQTLQFLSQRRPAVCPNDGFQRQLRRYESSKERLLLAQEMLKVPAYTELQRQDLDTVWQALSQRKARGRSVEGGRATPAKQAQAPEQRPARPGSGSVPIDKLARQRALQAVQATAQRQPGSAIRVGDGSQIGDVGLAWLMPRRRSSASGSTATSLPPSARLGRAKRKLAAEQEALEQKLQRRNSEFQQVREEQEAAIPNLEHELQILEAAIQRQPEETHAALDACSARQLRREYHDADVAEPTKARKLAQLAEKKAWEKRVSESESELRAAHRQRAEQQRKMTLLVANCRREIESREAAAKWSSAQCLKPMETAYQEALQRHSQRQKQIRQHKTKRQVGNAFKVPLLQQRASKPQATEAHDATGPQAATTTTKITAGADSLLRRYSVVRFEEVQQKSNVERCGERDLRIAAEQNEKAQAADKLRASVFEPSLDLRLHSSGTMDNKVHSRDEKKEQKLIVPNETTGAACRPRFACVQCVAALRPTEAAKSCYAQASLPSSKGSATMEVPAERTMKQLDSKYKAPNGALHFSVEAAAKDAVEGPQEFKMDEAVPQDQKKAKAKVAISEDDIAEKARRIRMKHPDRVPVLVNQAEAPGLPALDKKLLIPKTMTCKDLRKILPKHLGCGHLDVDWSNVIFQLAGVDVEEHELVSDVYDRCVAPDDEGILLSLELRSEDVPPLAAGDCKPPELSEKAEEVSFSPPSAEELRVLEQQLIQVNVAFGEARKAQQLAAGKLAEEEERAWAAEERALKADQELAMRCQAHKHEVEVFQSEIAEARQAREALELKLAKGTEEIDALRLHVDWLEDALQSAKQDSSKMAELQKSLKESQEALAVEARKSHAAQEKISQLEEQFQEAADGEAKAMRTYAAKEKGAEEKIRKLEESLHAVSEKLVEVEHEKAQLEREAEKQHRNPDEAVKKLKDTVLILKDTLSCKEEDIAAKNAQVVETMACLKAVEAENRRLQAELEAAAKETSKLQKDHALAKGEVDELKAKMRKKDSEDDFVKLGWNSDDEVEEVTEHEKMRWTSASRRCTALPPRRQLLHEFPGKNGEDAGSGACPTLLSALAASDVAVVGKGMDQADIEVQLAYWRECVDSLRREETWLAEACRASEVENEAQERSQMQAVGQLQQELRSESRARRWALLAEMVQKQIAPDNKAHSLRISAYANARPKRVEDACRAFSELPRTHQTDLLVQAAMKRCLGPEAAIKLFRQVL</sequence>
<dbReference type="PROSITE" id="PS00383">
    <property type="entry name" value="TYR_PHOSPHATASE_1"/>
    <property type="match status" value="1"/>
</dbReference>
<evidence type="ECO:0000256" key="10">
    <source>
        <dbReference type="SAM" id="Coils"/>
    </source>
</evidence>
<evidence type="ECO:0000256" key="1">
    <source>
        <dbReference type="ARBA" id="ARBA00004370"/>
    </source>
</evidence>
<feature type="domain" description="Tyrosine specific protein phosphatases" evidence="13">
    <location>
        <begin position="659"/>
        <end position="719"/>
    </location>
</feature>
<dbReference type="SMART" id="SM00248">
    <property type="entry name" value="ANK"/>
    <property type="match status" value="10"/>
</dbReference>
<dbReference type="InterPro" id="IPR016130">
    <property type="entry name" value="Tyr_Pase_AS"/>
</dbReference>
<proteinExistence type="inferred from homology"/>
<feature type="repeat" description="ANK" evidence="9">
    <location>
        <begin position="415"/>
        <end position="447"/>
    </location>
</feature>
<feature type="repeat" description="ANK" evidence="9">
    <location>
        <begin position="149"/>
        <end position="181"/>
    </location>
</feature>
<dbReference type="CDD" id="cd14498">
    <property type="entry name" value="DSP"/>
    <property type="match status" value="1"/>
</dbReference>
<dbReference type="InterPro" id="IPR029021">
    <property type="entry name" value="Prot-tyrosine_phosphatase-like"/>
</dbReference>
<feature type="compositionally biased region" description="Low complexity" evidence="11">
    <location>
        <begin position="1067"/>
        <end position="1076"/>
    </location>
</feature>
<dbReference type="InterPro" id="IPR036770">
    <property type="entry name" value="Ankyrin_rpt-contain_sf"/>
</dbReference>
<name>A0A1Q9EED2_SYMMI</name>
<feature type="compositionally biased region" description="Low complexity" evidence="11">
    <location>
        <begin position="851"/>
        <end position="866"/>
    </location>
</feature>
<feature type="region of interest" description="Disordered" evidence="11">
    <location>
        <begin position="849"/>
        <end position="872"/>
    </location>
</feature>
<evidence type="ECO:0000256" key="9">
    <source>
        <dbReference type="PROSITE-ProRule" id="PRU00023"/>
    </source>
</evidence>
<feature type="compositionally biased region" description="Low complexity" evidence="11">
    <location>
        <begin position="810"/>
        <end position="823"/>
    </location>
</feature>
<evidence type="ECO:0000256" key="5">
    <source>
        <dbReference type="ARBA" id="ARBA00022912"/>
    </source>
</evidence>
<keyword evidence="8" id="KW-0449">Lipoprotein</keyword>
<feature type="coiled-coil region" evidence="10">
    <location>
        <begin position="959"/>
        <end position="986"/>
    </location>
</feature>
<feature type="repeat" description="ANK" evidence="9">
    <location>
        <begin position="116"/>
        <end position="148"/>
    </location>
</feature>
<dbReference type="PANTHER" id="PTHR24198">
    <property type="entry name" value="ANKYRIN REPEAT AND PROTEIN KINASE DOMAIN-CONTAINING PROTEIN"/>
    <property type="match status" value="1"/>
</dbReference>
<accession>A0A1Q9EED2</accession>
<evidence type="ECO:0000256" key="11">
    <source>
        <dbReference type="SAM" id="MobiDB-lite"/>
    </source>
</evidence>
<keyword evidence="7" id="KW-0472">Membrane</keyword>
<dbReference type="InterPro" id="IPR029071">
    <property type="entry name" value="Ubiquitin-like_domsf"/>
</dbReference>
<evidence type="ECO:0000259" key="13">
    <source>
        <dbReference type="PROSITE" id="PS50056"/>
    </source>
</evidence>
<dbReference type="InterPro" id="IPR004241">
    <property type="entry name" value="Atg8-like"/>
</dbReference>
<dbReference type="InterPro" id="IPR002110">
    <property type="entry name" value="Ankyrin_rpt"/>
</dbReference>
<dbReference type="InterPro" id="IPR020422">
    <property type="entry name" value="TYR_PHOSPHATASE_DUAL_dom"/>
</dbReference>
<evidence type="ECO:0000313" key="14">
    <source>
        <dbReference type="EMBL" id="OLQ05761.1"/>
    </source>
</evidence>
<evidence type="ECO:0000256" key="6">
    <source>
        <dbReference type="ARBA" id="ARBA00023043"/>
    </source>
</evidence>
<dbReference type="InterPro" id="IPR000340">
    <property type="entry name" value="Dual-sp_phosphatase_cat-dom"/>
</dbReference>
<feature type="repeat" description="ANK" evidence="9">
    <location>
        <begin position="316"/>
        <end position="348"/>
    </location>
</feature>
<dbReference type="PANTHER" id="PTHR24198:SF165">
    <property type="entry name" value="ANKYRIN REPEAT-CONTAINING PROTEIN-RELATED"/>
    <property type="match status" value="1"/>
</dbReference>
<dbReference type="Gene3D" id="3.10.20.90">
    <property type="entry name" value="Phosphatidylinositol 3-kinase Catalytic Subunit, Chain A, domain 1"/>
    <property type="match status" value="1"/>
</dbReference>
<dbReference type="InterPro" id="IPR003595">
    <property type="entry name" value="Tyr_Pase_cat"/>
</dbReference>
<organism evidence="14 15">
    <name type="scientific">Symbiodinium microadriaticum</name>
    <name type="common">Dinoflagellate</name>
    <name type="synonym">Zooxanthella microadriatica</name>
    <dbReference type="NCBI Taxonomy" id="2951"/>
    <lineage>
        <taxon>Eukaryota</taxon>
        <taxon>Sar</taxon>
        <taxon>Alveolata</taxon>
        <taxon>Dinophyceae</taxon>
        <taxon>Suessiales</taxon>
        <taxon>Symbiodiniaceae</taxon>
        <taxon>Symbiodinium</taxon>
    </lineage>
</organism>